<dbReference type="PATRIC" id="fig|797114.5.peg.3874"/>
<dbReference type="HAMAP" id="MF_01966">
    <property type="entry name" value="NADHX_epimerase"/>
    <property type="match status" value="1"/>
</dbReference>
<dbReference type="GO" id="GO:0000932">
    <property type="term" value="C:P-body"/>
    <property type="evidence" value="ECO:0007669"/>
    <property type="project" value="TreeGrafter"/>
</dbReference>
<dbReference type="InterPro" id="IPR036652">
    <property type="entry name" value="YjeF_N_dom_sf"/>
</dbReference>
<comment type="similarity">
    <text evidence="1">Belongs to the NnrE/AIBP family.</text>
</comment>
<evidence type="ECO:0000313" key="3">
    <source>
        <dbReference type="EMBL" id="ELZ21103.1"/>
    </source>
</evidence>
<evidence type="ECO:0000256" key="1">
    <source>
        <dbReference type="HAMAP-Rule" id="MF_01966"/>
    </source>
</evidence>
<dbReference type="Pfam" id="PF03853">
    <property type="entry name" value="YjeF_N"/>
    <property type="match status" value="1"/>
</dbReference>
<comment type="caution">
    <text evidence="3">The sequence shown here is derived from an EMBL/GenBank/DDBJ whole genome shotgun (WGS) entry which is preliminary data.</text>
</comment>
<feature type="binding site" evidence="1">
    <location>
        <begin position="116"/>
        <end position="122"/>
    </location>
    <ligand>
        <name>(6S)-NADPHX</name>
        <dbReference type="ChEBI" id="CHEBI:64076"/>
    </ligand>
</feature>
<feature type="binding site" evidence="1">
    <location>
        <begin position="47"/>
        <end position="51"/>
    </location>
    <ligand>
        <name>(6S)-NADPHX</name>
        <dbReference type="ChEBI" id="CHEBI:64076"/>
    </ligand>
</feature>
<reference evidence="3 4" key="1">
    <citation type="journal article" date="2014" name="PLoS Genet.">
        <title>Phylogenetically driven sequencing of extremely halophilic archaea reveals strategies for static and dynamic osmo-response.</title>
        <authorList>
            <person name="Becker E.A."/>
            <person name="Seitzer P.M."/>
            <person name="Tritt A."/>
            <person name="Larsen D."/>
            <person name="Krusor M."/>
            <person name="Yao A.I."/>
            <person name="Wu D."/>
            <person name="Madern D."/>
            <person name="Eisen J.A."/>
            <person name="Darling A.E."/>
            <person name="Facciotti M.T."/>
        </authorList>
    </citation>
    <scope>NUCLEOTIDE SEQUENCE [LARGE SCALE GENOMIC DNA]</scope>
    <source>
        <strain evidence="3 4">2-9-1</strain>
    </source>
</reference>
<dbReference type="STRING" id="797114.C475_19133"/>
<feature type="binding site" evidence="1">
    <location>
        <position position="112"/>
    </location>
    <ligand>
        <name>K(+)</name>
        <dbReference type="ChEBI" id="CHEBI:29103"/>
    </ligand>
</feature>
<protein>
    <recommendedName>
        <fullName evidence="1">NAD(P)H-hydrate epimerase</fullName>
        <ecNumber evidence="1">5.1.99.6</ecNumber>
    </recommendedName>
    <alternativeName>
        <fullName evidence="1">NAD(P)HX epimerase</fullName>
    </alternativeName>
</protein>
<keyword evidence="1" id="KW-0630">Potassium</keyword>
<feature type="domain" description="YjeF N-terminal" evidence="2">
    <location>
        <begin position="1"/>
        <end position="197"/>
    </location>
</feature>
<keyword evidence="1" id="KW-0413">Isomerase</keyword>
<comment type="catalytic activity">
    <reaction evidence="1">
        <text>(6R)-NADHX = (6S)-NADHX</text>
        <dbReference type="Rhea" id="RHEA:32215"/>
        <dbReference type="ChEBI" id="CHEBI:64074"/>
        <dbReference type="ChEBI" id="CHEBI:64075"/>
        <dbReference type="EC" id="5.1.99.6"/>
    </reaction>
</comment>
<dbReference type="GO" id="GO:0033962">
    <property type="term" value="P:P-body assembly"/>
    <property type="evidence" value="ECO:0007669"/>
    <property type="project" value="TreeGrafter"/>
</dbReference>
<dbReference type="EMBL" id="AOIU01000043">
    <property type="protein sequence ID" value="ELZ21103.1"/>
    <property type="molecule type" value="Genomic_DNA"/>
</dbReference>
<dbReference type="SUPFAM" id="SSF64153">
    <property type="entry name" value="YjeF N-terminal domain-like"/>
    <property type="match status" value="1"/>
</dbReference>
<feature type="binding site" evidence="1">
    <location>
        <position position="145"/>
    </location>
    <ligand>
        <name>(6S)-NADPHX</name>
        <dbReference type="ChEBI" id="CHEBI:64076"/>
    </ligand>
</feature>
<sequence>MREIDRVAVEEFGVSLLQMMENAGRNLARHVRESGPEPVVVLAGNGGNGGGGLCAARHLANRELDVSVVLDRSPDGLDGAARTQYETLATMGVRVDTGVDALVDREAETVVDALVGYGLDGPLRGIAGELVTEVDGLDTTVVSLDVPSGMVATTGERPGPSVDPDRVLTLALPKTGLSEIDCDLSLGDIAIPAGVYHSLDIPYSNPFEDEYRVDLTRMSET</sequence>
<comment type="catalytic activity">
    <reaction evidence="1">
        <text>(6R)-NADPHX = (6S)-NADPHX</text>
        <dbReference type="Rhea" id="RHEA:32227"/>
        <dbReference type="ChEBI" id="CHEBI:64076"/>
        <dbReference type="ChEBI" id="CHEBI:64077"/>
        <dbReference type="EC" id="5.1.99.6"/>
    </reaction>
</comment>
<dbReference type="GO" id="GO:0046872">
    <property type="term" value="F:metal ion binding"/>
    <property type="evidence" value="ECO:0007669"/>
    <property type="project" value="UniProtKB-KW"/>
</dbReference>
<dbReference type="GO" id="GO:0031087">
    <property type="term" value="P:deadenylation-independent decapping of nuclear-transcribed mRNA"/>
    <property type="evidence" value="ECO:0007669"/>
    <property type="project" value="TreeGrafter"/>
</dbReference>
<dbReference type="eggNOG" id="arCOG00018">
    <property type="taxonomic scope" value="Archaea"/>
</dbReference>
<dbReference type="PROSITE" id="PS51385">
    <property type="entry name" value="YJEF_N"/>
    <property type="match status" value="1"/>
</dbReference>
<accession>M0CEP2</accession>
<dbReference type="GO" id="GO:0003729">
    <property type="term" value="F:mRNA binding"/>
    <property type="evidence" value="ECO:0007669"/>
    <property type="project" value="TreeGrafter"/>
</dbReference>
<keyword evidence="3" id="KW-0808">Transferase</keyword>
<comment type="caution">
    <text evidence="1">Lacks conserved residue(s) required for the propagation of feature annotation.</text>
</comment>
<keyword evidence="1" id="KW-0547">Nucleotide-binding</keyword>
<keyword evidence="1" id="KW-0521">NADP</keyword>
<dbReference type="PANTHER" id="PTHR13612:SF0">
    <property type="entry name" value="ENHANCER OF MRNA-DECAPPING PROTEIN 3"/>
    <property type="match status" value="1"/>
</dbReference>
<dbReference type="Gene3D" id="3.40.50.10260">
    <property type="entry name" value="YjeF N-terminal domain"/>
    <property type="match status" value="1"/>
</dbReference>
<dbReference type="NCBIfam" id="TIGR00197">
    <property type="entry name" value="yjeF_nterm"/>
    <property type="match status" value="1"/>
</dbReference>
<organism evidence="3 4">
    <name type="scientific">Halosimplex carlsbadense 2-9-1</name>
    <dbReference type="NCBI Taxonomy" id="797114"/>
    <lineage>
        <taxon>Archaea</taxon>
        <taxon>Methanobacteriati</taxon>
        <taxon>Methanobacteriota</taxon>
        <taxon>Stenosarchaea group</taxon>
        <taxon>Halobacteria</taxon>
        <taxon>Halobacteriales</taxon>
        <taxon>Haloarculaceae</taxon>
        <taxon>Halosimplex</taxon>
    </lineage>
</organism>
<dbReference type="Proteomes" id="UP000011626">
    <property type="component" value="Unassembled WGS sequence"/>
</dbReference>
<comment type="function">
    <text evidence="1">Catalyzes the epimerization of the S- and R-forms of NAD(P)HX, a damaged form of NAD(P)H that is a result of enzymatic or heat-dependent hydration. This is a prerequisite for the S-specific NAD(P)H-hydrate dehydratase to allow the repair of both epimers of NAD(P)HX.</text>
</comment>
<evidence type="ECO:0000259" key="2">
    <source>
        <dbReference type="PROSITE" id="PS51385"/>
    </source>
</evidence>
<evidence type="ECO:0000313" key="4">
    <source>
        <dbReference type="Proteomes" id="UP000011626"/>
    </source>
</evidence>
<dbReference type="GO" id="GO:0016301">
    <property type="term" value="F:kinase activity"/>
    <property type="evidence" value="ECO:0007669"/>
    <property type="project" value="UniProtKB-KW"/>
</dbReference>
<keyword evidence="1" id="KW-0520">NAD</keyword>
<dbReference type="GO" id="GO:0052856">
    <property type="term" value="F:NAD(P)HX epimerase activity"/>
    <property type="evidence" value="ECO:0007669"/>
    <property type="project" value="UniProtKB-UniRule"/>
</dbReference>
<feature type="binding site" evidence="1">
    <location>
        <position position="148"/>
    </location>
    <ligand>
        <name>K(+)</name>
        <dbReference type="ChEBI" id="CHEBI:29103"/>
    </ligand>
</feature>
<keyword evidence="3" id="KW-0418">Kinase</keyword>
<dbReference type="EC" id="5.1.99.6" evidence="1"/>
<comment type="cofactor">
    <cofactor evidence="1">
        <name>K(+)</name>
        <dbReference type="ChEBI" id="CHEBI:29103"/>
    </cofactor>
    <text evidence="1">Binds 1 potassium ion per subunit.</text>
</comment>
<name>M0CEP2_9EURY</name>
<dbReference type="PANTHER" id="PTHR13612">
    <property type="entry name" value="ENHANCER OF MRNA-DECAPPING PROTEIN 3"/>
    <property type="match status" value="1"/>
</dbReference>
<proteinExistence type="inferred from homology"/>
<dbReference type="InterPro" id="IPR004443">
    <property type="entry name" value="YjeF_N_dom"/>
</dbReference>
<dbReference type="GO" id="GO:0000166">
    <property type="term" value="F:nucleotide binding"/>
    <property type="evidence" value="ECO:0007669"/>
    <property type="project" value="UniProtKB-KW"/>
</dbReference>
<keyword evidence="4" id="KW-1185">Reference proteome</keyword>
<feature type="binding site" evidence="1">
    <location>
        <position position="48"/>
    </location>
    <ligand>
        <name>K(+)</name>
        <dbReference type="ChEBI" id="CHEBI:29103"/>
    </ligand>
</feature>
<keyword evidence="1" id="KW-0479">Metal-binding</keyword>
<gene>
    <name evidence="1" type="primary">nnrE</name>
    <name evidence="3" type="ORF">C475_19133</name>
</gene>
<dbReference type="AlphaFoldDB" id="M0CEP2"/>